<keyword evidence="2" id="KW-0238">DNA-binding</keyword>
<dbReference type="InterPro" id="IPR046947">
    <property type="entry name" value="LytR-like"/>
</dbReference>
<dbReference type="PROSITE" id="PS50930">
    <property type="entry name" value="HTH_LYTTR"/>
    <property type="match status" value="1"/>
</dbReference>
<dbReference type="AlphaFoldDB" id="A0A0H4PJ07"/>
<evidence type="ECO:0000259" key="1">
    <source>
        <dbReference type="PROSITE" id="PS50930"/>
    </source>
</evidence>
<dbReference type="Gene3D" id="2.40.50.1020">
    <property type="entry name" value="LytTr DNA-binding domain"/>
    <property type="match status" value="1"/>
</dbReference>
<name>A0A0H4PJ07_9BACT</name>
<evidence type="ECO:0000313" key="3">
    <source>
        <dbReference type="Proteomes" id="UP000036520"/>
    </source>
</evidence>
<dbReference type="Proteomes" id="UP000036520">
    <property type="component" value="Chromosome"/>
</dbReference>
<accession>A0A0H4PJ07</accession>
<evidence type="ECO:0000313" key="2">
    <source>
        <dbReference type="EMBL" id="AKP52933.1"/>
    </source>
</evidence>
<dbReference type="STRING" id="320787.CA2015_3553"/>
<proteinExistence type="predicted"/>
<dbReference type="GO" id="GO:0000156">
    <property type="term" value="F:phosphorelay response regulator activity"/>
    <property type="evidence" value="ECO:0007669"/>
    <property type="project" value="InterPro"/>
</dbReference>
<dbReference type="PANTHER" id="PTHR37299">
    <property type="entry name" value="TRANSCRIPTIONAL REGULATOR-RELATED"/>
    <property type="match status" value="1"/>
</dbReference>
<organism evidence="2 3">
    <name type="scientific">Cyclobacterium amurskyense</name>
    <dbReference type="NCBI Taxonomy" id="320787"/>
    <lineage>
        <taxon>Bacteria</taxon>
        <taxon>Pseudomonadati</taxon>
        <taxon>Bacteroidota</taxon>
        <taxon>Cytophagia</taxon>
        <taxon>Cytophagales</taxon>
        <taxon>Cyclobacteriaceae</taxon>
        <taxon>Cyclobacterium</taxon>
    </lineage>
</organism>
<reference evidence="2 3" key="1">
    <citation type="submission" date="2015-07" db="EMBL/GenBank/DDBJ databases">
        <authorList>
            <person name="Kim K.M."/>
        </authorList>
    </citation>
    <scope>NUCLEOTIDE SEQUENCE [LARGE SCALE GENOMIC DNA]</scope>
    <source>
        <strain evidence="2 3">KCTC 12363</strain>
    </source>
</reference>
<dbReference type="EMBL" id="CP012040">
    <property type="protein sequence ID" value="AKP52933.1"/>
    <property type="molecule type" value="Genomic_DNA"/>
</dbReference>
<dbReference type="GO" id="GO:0003677">
    <property type="term" value="F:DNA binding"/>
    <property type="evidence" value="ECO:0007669"/>
    <property type="project" value="UniProtKB-KW"/>
</dbReference>
<dbReference type="Pfam" id="PF04397">
    <property type="entry name" value="LytTR"/>
    <property type="match status" value="1"/>
</dbReference>
<protein>
    <submittedName>
        <fullName evidence="2">LytTr DNA-binding region</fullName>
    </submittedName>
</protein>
<gene>
    <name evidence="2" type="ORF">CA2015_3553</name>
</gene>
<dbReference type="InterPro" id="IPR007492">
    <property type="entry name" value="LytTR_DNA-bd_dom"/>
</dbReference>
<dbReference type="SMART" id="SM00850">
    <property type="entry name" value="LytTR"/>
    <property type="match status" value="1"/>
</dbReference>
<dbReference type="OrthoDB" id="839623at2"/>
<dbReference type="PANTHER" id="PTHR37299:SF1">
    <property type="entry name" value="STAGE 0 SPORULATION PROTEIN A HOMOLOG"/>
    <property type="match status" value="1"/>
</dbReference>
<feature type="domain" description="HTH LytTR-type" evidence="1">
    <location>
        <begin position="47"/>
        <end position="107"/>
    </location>
</feature>
<dbReference type="RefSeq" id="WP_048643102.1">
    <property type="nucleotide sequence ID" value="NZ_CP012040.1"/>
</dbReference>
<dbReference type="KEGG" id="camu:CA2015_3553"/>
<sequence>METSYLILKGSQTILKLELKKITHFLVNDYLLTVFCLNKNSHSFCSSLKSMEDKLPENFFKINRNCIVNVNLIYSLQVKKREIIMQNDFRLKVAKSKWTEIKKKMILLNQLNNGLENTN</sequence>
<keyword evidence="3" id="KW-1185">Reference proteome</keyword>